<dbReference type="Gene3D" id="1.50.40.10">
    <property type="entry name" value="Mitochondrial carrier domain"/>
    <property type="match status" value="1"/>
</dbReference>
<feature type="repeat" description="Solcar" evidence="5">
    <location>
        <begin position="1383"/>
        <end position="1469"/>
    </location>
</feature>
<keyword evidence="2 5" id="KW-0812">Transmembrane</keyword>
<dbReference type="InterPro" id="IPR057670">
    <property type="entry name" value="SH3_retrovirus"/>
</dbReference>
<gene>
    <name evidence="10" type="ORF">FSB_LOCUS44696</name>
</gene>
<keyword evidence="4" id="KW-0862">Zinc</keyword>
<feature type="domain" description="Integrase catalytic" evidence="9">
    <location>
        <begin position="411"/>
        <end position="574"/>
    </location>
</feature>
<proteinExistence type="predicted"/>
<feature type="region of interest" description="Disordered" evidence="6">
    <location>
        <begin position="1"/>
        <end position="22"/>
    </location>
</feature>
<dbReference type="PANTHER" id="PTHR47481:SF28">
    <property type="entry name" value="RETROTRANSPOSON COPIA-LIKE N-TERMINAL DOMAIN-CONTAINING PROTEIN"/>
    <property type="match status" value="1"/>
</dbReference>
<evidence type="ECO:0008006" key="11">
    <source>
        <dbReference type="Google" id="ProtNLM"/>
    </source>
</evidence>
<evidence type="ECO:0000256" key="7">
    <source>
        <dbReference type="SAM" id="Phobius"/>
    </source>
</evidence>
<sequence>MVSEPLMASSNTQNHTAFSNNPLQSSSMQAPLLVLSNMLNLMSVKLDSTNFIVWKHQLSSILKAYSMIDFVDGTVPSPSRFLTDAEGNLTSNANPEFKLWNTRDLALLTLINSTLSPPVLSMVVGQNSAQAVWKTLEQRFTSTPRANVLNLKIELHNLKKGGESISSYLQKVKNTRDKLIAVGILIDNEELLHIILKGLPREYGPFCSAIKTRNEPVSFEEIMVLLQTEELSLVECSDSSKDLQAMALFASAAPNNRNFNSQSSFYVNNSHSRGQGRKQLTKRQRWKHSQNKSKGSRPQCQICGKLGHQALDCYHRMDFAYQGRHPPAKLAAMASTSNGAQAGESWLTDTGATDHLTANMTNLNAHTPYKGTDQVAVGNGQSIPINNIGTVHKLCKDNNCCCYFDSNKFLIQDLPSGKVLYKGLSENGLYPIHTTHPSVQTNTASPSVSAFLSSKNKWQLWHHRLATVENEFSKQIKFLRTNCGGEYTSNEFNAFCASNGITYHLSCPHTPQQNGIVERKHRHIIECALTLLSHASLPTVHWTYAITTAIHLINRLPTPKLSHKSPWEKLFHKSQDISHLKTFGCICFPLLRPYNTHKLEPRTTPCIFLGYPAFSKGYICLDPKTHRIYISRHVVFNETEFLPYLPSQAAPHPTPVTSTFDSLPWLLVMLHTCSAQSLLTHTELITSAPPLNTLSSSHPTTLPTVELHTTSHTPISAETHPTSLSESHFLPKSPTSVSPPQATSHTPISADTPAQAIPSPQPAVPPPVNTHPMHTRAKNGIFKPKLYHTTITDYTYTEPPTYLTASKYPQWCTAMDEEFSALQRQQTWSLVPSPPGKNIVGCKWVFKLKRNSDGTISRYKARLAAKGFHQQYGIDFAETFSPVVKPPTVRLILALAVTYNWPLRQLDVRNAFLHGILKEEVYMQQPTGYVDSRHPHHVCKLQKSIYGLKQAPRAWFESFTTQLLNLGFHSASVDSSLFLYRDGSIIAYLLLYVDDIVLTGNTPSFLTQLISSLSKVFELKDMGTLHYFLGLQIQRSSQGLTLTQTKYATDLLIKHNMLNCSPCKTPCVPNTRLSVTCGKPLTDIHAIVALWELFIILLSPGQISLLQSIKGTIDHGLFYTPGPISLSAFSNADWAGDPNDRHSTPGLLVFLGNNPITWSAKKQLTVSRSSTEAECRALASASAELHWLRTLIKDLGLPSPRFQDLQTKLLVPVDTIRLRGDDKGILRTREVGEFVSGALAVAMTKAVLAPLETIRTRMVVGVGSKNIAGSFLEVIEKQGWQGLWAGNAINMLRIIPTQAIELGTFCWVLVWLVFGHMNEVQAAASSCEQLSELQRAVILGILANIPNTFECVKRVMTTAQEKWNQEECPRLQIGRFSLKFSLSCISPIAVGGAAAGIVSTLVCHPLEVLKDRLTISPDVYPSLSIAISKIYKDGGIGAFYAGILISPTLIGMLPYSTSFYFMYEALKTSYCQSKNNKSLNRPGKLLLGAFAESPIPLNLLLSISHSTFVKGDSTNFEIKTSFGVEASELYPERLGKVAVRRRQEVPSKSASLGEGRVE</sequence>
<feature type="transmembrane region" description="Helical" evidence="7">
    <location>
        <begin position="1380"/>
        <end position="1403"/>
    </location>
</feature>
<feature type="region of interest" description="Disordered" evidence="6">
    <location>
        <begin position="262"/>
        <end position="299"/>
    </location>
</feature>
<dbReference type="Pfam" id="PF07727">
    <property type="entry name" value="RVT_2"/>
    <property type="match status" value="1"/>
</dbReference>
<feature type="domain" description="CCHC-type" evidence="8">
    <location>
        <begin position="300"/>
        <end position="313"/>
    </location>
</feature>
<evidence type="ECO:0000256" key="4">
    <source>
        <dbReference type="PROSITE-ProRule" id="PRU00047"/>
    </source>
</evidence>
<dbReference type="Gene3D" id="3.30.420.10">
    <property type="entry name" value="Ribonuclease H-like superfamily/Ribonuclease H"/>
    <property type="match status" value="1"/>
</dbReference>
<evidence type="ECO:0000313" key="10">
    <source>
        <dbReference type="EMBL" id="SPD16814.1"/>
    </source>
</evidence>
<evidence type="ECO:0000256" key="3">
    <source>
        <dbReference type="ARBA" id="ARBA00023136"/>
    </source>
</evidence>
<feature type="compositionally biased region" description="Polar residues" evidence="6">
    <location>
        <begin position="714"/>
        <end position="726"/>
    </location>
</feature>
<dbReference type="SUPFAM" id="SSF56672">
    <property type="entry name" value="DNA/RNA polymerases"/>
    <property type="match status" value="1"/>
</dbReference>
<dbReference type="PROSITE" id="PS50920">
    <property type="entry name" value="SOLCAR"/>
    <property type="match status" value="2"/>
</dbReference>
<organism evidence="10">
    <name type="scientific">Fagus sylvatica</name>
    <name type="common">Beechnut</name>
    <dbReference type="NCBI Taxonomy" id="28930"/>
    <lineage>
        <taxon>Eukaryota</taxon>
        <taxon>Viridiplantae</taxon>
        <taxon>Streptophyta</taxon>
        <taxon>Embryophyta</taxon>
        <taxon>Tracheophyta</taxon>
        <taxon>Spermatophyta</taxon>
        <taxon>Magnoliopsida</taxon>
        <taxon>eudicotyledons</taxon>
        <taxon>Gunneridae</taxon>
        <taxon>Pentapetalae</taxon>
        <taxon>rosids</taxon>
        <taxon>fabids</taxon>
        <taxon>Fagales</taxon>
        <taxon>Fagaceae</taxon>
        <taxon>Fagus</taxon>
    </lineage>
</organism>
<dbReference type="PROSITE" id="PS50994">
    <property type="entry name" value="INTEGRASE"/>
    <property type="match status" value="1"/>
</dbReference>
<feature type="compositionally biased region" description="Polar residues" evidence="6">
    <location>
        <begin position="8"/>
        <end position="22"/>
    </location>
</feature>
<evidence type="ECO:0000256" key="2">
    <source>
        <dbReference type="ARBA" id="ARBA00022692"/>
    </source>
</evidence>
<protein>
    <recommendedName>
        <fullName evidence="11">Integrase catalytic domain-containing protein</fullName>
    </recommendedName>
</protein>
<dbReference type="InterPro" id="IPR001878">
    <property type="entry name" value="Znf_CCHC"/>
</dbReference>
<evidence type="ECO:0000256" key="6">
    <source>
        <dbReference type="SAM" id="MobiDB-lite"/>
    </source>
</evidence>
<feature type="compositionally biased region" description="Basic residues" evidence="6">
    <location>
        <begin position="274"/>
        <end position="295"/>
    </location>
</feature>
<dbReference type="SUPFAM" id="SSF103506">
    <property type="entry name" value="Mitochondrial carrier"/>
    <property type="match status" value="1"/>
</dbReference>
<feature type="region of interest" description="Disordered" evidence="6">
    <location>
        <begin position="714"/>
        <end position="765"/>
    </location>
</feature>
<dbReference type="InterPro" id="IPR018108">
    <property type="entry name" value="MCP_transmembrane"/>
</dbReference>
<keyword evidence="7" id="KW-1133">Transmembrane helix</keyword>
<dbReference type="GO" id="GO:0016020">
    <property type="term" value="C:membrane"/>
    <property type="evidence" value="ECO:0007669"/>
    <property type="project" value="UniProtKB-SubCell"/>
</dbReference>
<feature type="compositionally biased region" description="Polar residues" evidence="6">
    <location>
        <begin position="262"/>
        <end position="273"/>
    </location>
</feature>
<keyword evidence="3 5" id="KW-0472">Membrane</keyword>
<keyword evidence="4" id="KW-0479">Metal-binding</keyword>
<dbReference type="SUPFAM" id="SSF53098">
    <property type="entry name" value="Ribonuclease H-like"/>
    <property type="match status" value="1"/>
</dbReference>
<dbReference type="Pfam" id="PF14223">
    <property type="entry name" value="Retrotran_gag_2"/>
    <property type="match status" value="1"/>
</dbReference>
<comment type="subcellular location">
    <subcellularLocation>
        <location evidence="1">Membrane</location>
        <topology evidence="1">Multi-pass membrane protein</topology>
    </subcellularLocation>
</comment>
<dbReference type="InterPro" id="IPR023395">
    <property type="entry name" value="MCP_dom_sf"/>
</dbReference>
<feature type="transmembrane region" description="Helical" evidence="7">
    <location>
        <begin position="1438"/>
        <end position="1463"/>
    </location>
</feature>
<dbReference type="PROSITE" id="PS50158">
    <property type="entry name" value="ZF_CCHC"/>
    <property type="match status" value="1"/>
</dbReference>
<dbReference type="GO" id="GO:0008270">
    <property type="term" value="F:zinc ion binding"/>
    <property type="evidence" value="ECO:0007669"/>
    <property type="project" value="UniProtKB-KW"/>
</dbReference>
<dbReference type="EMBL" id="OIVN01004341">
    <property type="protein sequence ID" value="SPD16814.1"/>
    <property type="molecule type" value="Genomic_DNA"/>
</dbReference>
<dbReference type="Pfam" id="PF25597">
    <property type="entry name" value="SH3_retrovirus"/>
    <property type="match status" value="1"/>
</dbReference>
<dbReference type="InterPro" id="IPR043502">
    <property type="entry name" value="DNA/RNA_pol_sf"/>
</dbReference>
<dbReference type="GO" id="GO:0003676">
    <property type="term" value="F:nucleic acid binding"/>
    <property type="evidence" value="ECO:0007669"/>
    <property type="project" value="InterPro"/>
</dbReference>
<dbReference type="InterPro" id="IPR036397">
    <property type="entry name" value="RNaseH_sf"/>
</dbReference>
<feature type="compositionally biased region" description="Polar residues" evidence="6">
    <location>
        <begin position="733"/>
        <end position="749"/>
    </location>
</feature>
<dbReference type="InterPro" id="IPR012337">
    <property type="entry name" value="RNaseH-like_sf"/>
</dbReference>
<feature type="repeat" description="Solcar" evidence="5">
    <location>
        <begin position="1228"/>
        <end position="1311"/>
    </location>
</feature>
<dbReference type="PANTHER" id="PTHR47481">
    <property type="match status" value="1"/>
</dbReference>
<accession>A0A2N9HYK1</accession>
<dbReference type="GO" id="GO:0015074">
    <property type="term" value="P:DNA integration"/>
    <property type="evidence" value="ECO:0007669"/>
    <property type="project" value="InterPro"/>
</dbReference>
<evidence type="ECO:0000259" key="9">
    <source>
        <dbReference type="PROSITE" id="PS50994"/>
    </source>
</evidence>
<dbReference type="Pfam" id="PF00153">
    <property type="entry name" value="Mito_carr"/>
    <property type="match status" value="2"/>
</dbReference>
<evidence type="ECO:0000256" key="1">
    <source>
        <dbReference type="ARBA" id="ARBA00004141"/>
    </source>
</evidence>
<name>A0A2N9HYK1_FAGSY</name>
<dbReference type="CDD" id="cd09272">
    <property type="entry name" value="RNase_HI_RT_Ty1"/>
    <property type="match status" value="1"/>
</dbReference>
<dbReference type="InterPro" id="IPR013103">
    <property type="entry name" value="RVT_2"/>
</dbReference>
<evidence type="ECO:0000259" key="8">
    <source>
        <dbReference type="PROSITE" id="PS50158"/>
    </source>
</evidence>
<keyword evidence="4" id="KW-0863">Zinc-finger</keyword>
<dbReference type="InterPro" id="IPR001584">
    <property type="entry name" value="Integrase_cat-core"/>
</dbReference>
<evidence type="ECO:0000256" key="5">
    <source>
        <dbReference type="PROSITE-ProRule" id="PRU00282"/>
    </source>
</evidence>
<reference evidence="10" key="1">
    <citation type="submission" date="2018-02" db="EMBL/GenBank/DDBJ databases">
        <authorList>
            <person name="Cohen D.B."/>
            <person name="Kent A.D."/>
        </authorList>
    </citation>
    <scope>NUCLEOTIDE SEQUENCE</scope>
</reference>